<evidence type="ECO:0000313" key="3">
    <source>
        <dbReference type="EMBL" id="MXR39880.1"/>
    </source>
</evidence>
<dbReference type="Pfam" id="PF26456">
    <property type="entry name" value="DUF8135"/>
    <property type="match status" value="1"/>
</dbReference>
<name>A0A6B0SVB7_9EURY</name>
<dbReference type="Proteomes" id="UP000437065">
    <property type="component" value="Unassembled WGS sequence"/>
</dbReference>
<accession>A0A6B0SVB7</accession>
<proteinExistence type="predicted"/>
<feature type="compositionally biased region" description="Acidic residues" evidence="1">
    <location>
        <begin position="52"/>
        <end position="61"/>
    </location>
</feature>
<sequence length="251" mass="26138">MAEEPSEGDRRDDGDGEPHDPFGDETNPDDVPSVENPFPADGPAADIPTGDSSDDDSDGDGDGVGREVDGDAPLGDLAREVSRRRRRGDDHSDPDPDDDPFEEVDVGDLDEDELWASLSGEGSGAETAAAGGPSADVSAGSSAVAEPNAVPVDGADGGDARPEHVLDKRQYCQRCPYLTAPPEVACEHDGTDILEVVDADRFRVRGCPMVTDEGRPAFSTAGEAERSEASMANNEVDAVDGDGPVADDFDA</sequence>
<evidence type="ECO:0000313" key="4">
    <source>
        <dbReference type="Proteomes" id="UP000437065"/>
    </source>
</evidence>
<evidence type="ECO:0000259" key="2">
    <source>
        <dbReference type="Pfam" id="PF26456"/>
    </source>
</evidence>
<feature type="compositionally biased region" description="Low complexity" evidence="1">
    <location>
        <begin position="116"/>
        <end position="145"/>
    </location>
</feature>
<dbReference type="OrthoDB" id="204982at2157"/>
<gene>
    <name evidence="3" type="ORF">GRX01_00695</name>
</gene>
<protein>
    <recommendedName>
        <fullName evidence="2">DUF8135 domain-containing protein</fullName>
    </recommendedName>
</protein>
<dbReference type="InterPro" id="IPR058448">
    <property type="entry name" value="DUF8135"/>
</dbReference>
<evidence type="ECO:0000256" key="1">
    <source>
        <dbReference type="SAM" id="MobiDB-lite"/>
    </source>
</evidence>
<dbReference type="AlphaFoldDB" id="A0A6B0SVB7"/>
<feature type="compositionally biased region" description="Basic and acidic residues" evidence="1">
    <location>
        <begin position="7"/>
        <end position="22"/>
    </location>
</feature>
<organism evidence="3 4">
    <name type="scientific">Halobaculum saliterrae</name>
    <dbReference type="NCBI Taxonomy" id="2073113"/>
    <lineage>
        <taxon>Archaea</taxon>
        <taxon>Methanobacteriati</taxon>
        <taxon>Methanobacteriota</taxon>
        <taxon>Stenosarchaea group</taxon>
        <taxon>Halobacteria</taxon>
        <taxon>Halobacteriales</taxon>
        <taxon>Haloferacaceae</taxon>
        <taxon>Halobaculum</taxon>
    </lineage>
</organism>
<feature type="region of interest" description="Disordered" evidence="1">
    <location>
        <begin position="214"/>
        <end position="251"/>
    </location>
</feature>
<feature type="compositionally biased region" description="Acidic residues" evidence="1">
    <location>
        <begin position="237"/>
        <end position="251"/>
    </location>
</feature>
<dbReference type="EMBL" id="WUUS01000001">
    <property type="protein sequence ID" value="MXR39880.1"/>
    <property type="molecule type" value="Genomic_DNA"/>
</dbReference>
<feature type="region of interest" description="Disordered" evidence="1">
    <location>
        <begin position="1"/>
        <end position="162"/>
    </location>
</feature>
<keyword evidence="4" id="KW-1185">Reference proteome</keyword>
<feature type="domain" description="DUF8135" evidence="2">
    <location>
        <begin position="164"/>
        <end position="212"/>
    </location>
</feature>
<feature type="compositionally biased region" description="Basic and acidic residues" evidence="1">
    <location>
        <begin position="77"/>
        <end position="94"/>
    </location>
</feature>
<feature type="compositionally biased region" description="Acidic residues" evidence="1">
    <location>
        <begin position="95"/>
        <end position="114"/>
    </location>
</feature>
<dbReference type="RefSeq" id="WP_159662419.1">
    <property type="nucleotide sequence ID" value="NZ_WUUS01000001.1"/>
</dbReference>
<comment type="caution">
    <text evidence="3">The sequence shown here is derived from an EMBL/GenBank/DDBJ whole genome shotgun (WGS) entry which is preliminary data.</text>
</comment>
<reference evidence="3 4" key="1">
    <citation type="submission" date="2019-12" db="EMBL/GenBank/DDBJ databases">
        <title>Isolation and characterization of three novel carbon monoxide-oxidizing members of Halobacteria from salione crusts and soils.</title>
        <authorList>
            <person name="Myers M.R."/>
            <person name="King G.M."/>
        </authorList>
    </citation>
    <scope>NUCLEOTIDE SEQUENCE [LARGE SCALE GENOMIC DNA]</scope>
    <source>
        <strain evidence="3 4">WSA2</strain>
    </source>
</reference>